<name>A0A166MV84_EXIGL</name>
<evidence type="ECO:0000313" key="2">
    <source>
        <dbReference type="EMBL" id="KZV78440.1"/>
    </source>
</evidence>
<dbReference type="InParanoid" id="A0A166MV84"/>
<dbReference type="AlphaFoldDB" id="A0A166MV84"/>
<gene>
    <name evidence="2" type="ORF">EXIGLDRAFT_32537</name>
</gene>
<proteinExistence type="predicted"/>
<feature type="region of interest" description="Disordered" evidence="1">
    <location>
        <begin position="204"/>
        <end position="234"/>
    </location>
</feature>
<dbReference type="Proteomes" id="UP000077266">
    <property type="component" value="Unassembled WGS sequence"/>
</dbReference>
<organism evidence="2 3">
    <name type="scientific">Exidia glandulosa HHB12029</name>
    <dbReference type="NCBI Taxonomy" id="1314781"/>
    <lineage>
        <taxon>Eukaryota</taxon>
        <taxon>Fungi</taxon>
        <taxon>Dikarya</taxon>
        <taxon>Basidiomycota</taxon>
        <taxon>Agaricomycotina</taxon>
        <taxon>Agaricomycetes</taxon>
        <taxon>Auriculariales</taxon>
        <taxon>Exidiaceae</taxon>
        <taxon>Exidia</taxon>
    </lineage>
</organism>
<reference evidence="2 3" key="1">
    <citation type="journal article" date="2016" name="Mol. Biol. Evol.">
        <title>Comparative Genomics of Early-Diverging Mushroom-Forming Fungi Provides Insights into the Origins of Lignocellulose Decay Capabilities.</title>
        <authorList>
            <person name="Nagy L.G."/>
            <person name="Riley R."/>
            <person name="Tritt A."/>
            <person name="Adam C."/>
            <person name="Daum C."/>
            <person name="Floudas D."/>
            <person name="Sun H."/>
            <person name="Yadav J.S."/>
            <person name="Pangilinan J."/>
            <person name="Larsson K.H."/>
            <person name="Matsuura K."/>
            <person name="Barry K."/>
            <person name="Labutti K."/>
            <person name="Kuo R."/>
            <person name="Ohm R.A."/>
            <person name="Bhattacharya S.S."/>
            <person name="Shirouzu T."/>
            <person name="Yoshinaga Y."/>
            <person name="Martin F.M."/>
            <person name="Grigoriev I.V."/>
            <person name="Hibbett D.S."/>
        </authorList>
    </citation>
    <scope>NUCLEOTIDE SEQUENCE [LARGE SCALE GENOMIC DNA]</scope>
    <source>
        <strain evidence="2 3">HHB12029</strain>
    </source>
</reference>
<feature type="compositionally biased region" description="Basic residues" evidence="1">
    <location>
        <begin position="214"/>
        <end position="225"/>
    </location>
</feature>
<sequence>MCSRDGAYVQFISIEHGHSRKRERSTNVNRFDIRGRLFTRLVRAKSDARSGANQLTAPRARNMGEARACATHFLNTRPIDTARIRAGKRLLDCSEQARERPPPRTLTLTRGLHEGQTASADAVAGSRDSSTRRAMLGAALETRRSRWLGSGRQHGRGSRLRRKGTSASVLTSSLTDFLNGRQIDTARIRARKRPLSCAEEQLTRRDRATSTSYRARHRRRTRSMRAPRYGIREC</sequence>
<accession>A0A166MV84</accession>
<evidence type="ECO:0000313" key="3">
    <source>
        <dbReference type="Proteomes" id="UP000077266"/>
    </source>
</evidence>
<evidence type="ECO:0000256" key="1">
    <source>
        <dbReference type="SAM" id="MobiDB-lite"/>
    </source>
</evidence>
<dbReference type="EMBL" id="KV426898">
    <property type="protein sequence ID" value="KZV78440.1"/>
    <property type="molecule type" value="Genomic_DNA"/>
</dbReference>
<keyword evidence="3" id="KW-1185">Reference proteome</keyword>
<protein>
    <submittedName>
        <fullName evidence="2">Uncharacterized protein</fullName>
    </submittedName>
</protein>